<evidence type="ECO:0000256" key="2">
    <source>
        <dbReference type="RuleBase" id="RU363034"/>
    </source>
</evidence>
<dbReference type="SUPFAM" id="SSF50494">
    <property type="entry name" value="Trypsin-like serine proteases"/>
    <property type="match status" value="1"/>
</dbReference>
<dbReference type="AlphaFoldDB" id="A0A9P0E4T7"/>
<dbReference type="Pfam" id="PF00089">
    <property type="entry name" value="Trypsin"/>
    <property type="match status" value="2"/>
</dbReference>
<dbReference type="EMBL" id="OV725077">
    <property type="protein sequence ID" value="CAH1389858.1"/>
    <property type="molecule type" value="Genomic_DNA"/>
</dbReference>
<protein>
    <recommendedName>
        <fullName evidence="4">Peptidase S1 domain-containing protein</fullName>
    </recommendedName>
</protein>
<dbReference type="PROSITE" id="PS00134">
    <property type="entry name" value="TRYPSIN_HIS"/>
    <property type="match status" value="1"/>
</dbReference>
<organism evidence="5 6">
    <name type="scientific">Nezara viridula</name>
    <name type="common">Southern green stink bug</name>
    <name type="synonym">Cimex viridulus</name>
    <dbReference type="NCBI Taxonomy" id="85310"/>
    <lineage>
        <taxon>Eukaryota</taxon>
        <taxon>Metazoa</taxon>
        <taxon>Ecdysozoa</taxon>
        <taxon>Arthropoda</taxon>
        <taxon>Hexapoda</taxon>
        <taxon>Insecta</taxon>
        <taxon>Pterygota</taxon>
        <taxon>Neoptera</taxon>
        <taxon>Paraneoptera</taxon>
        <taxon>Hemiptera</taxon>
        <taxon>Heteroptera</taxon>
        <taxon>Panheteroptera</taxon>
        <taxon>Pentatomomorpha</taxon>
        <taxon>Pentatomoidea</taxon>
        <taxon>Pentatomidae</taxon>
        <taxon>Pentatominae</taxon>
        <taxon>Nezara</taxon>
    </lineage>
</organism>
<name>A0A9P0E4T7_NEZVI</name>
<dbReference type="InterPro" id="IPR009003">
    <property type="entry name" value="Peptidase_S1_PA"/>
</dbReference>
<keyword evidence="3" id="KW-0732">Signal</keyword>
<evidence type="ECO:0000313" key="5">
    <source>
        <dbReference type="EMBL" id="CAH1389858.1"/>
    </source>
</evidence>
<dbReference type="PROSITE" id="PS00135">
    <property type="entry name" value="TRYPSIN_SER"/>
    <property type="match status" value="1"/>
</dbReference>
<dbReference type="InterPro" id="IPR033116">
    <property type="entry name" value="TRYPSIN_SER"/>
</dbReference>
<reference evidence="5" key="1">
    <citation type="submission" date="2022-01" db="EMBL/GenBank/DDBJ databases">
        <authorList>
            <person name="King R."/>
        </authorList>
    </citation>
    <scope>NUCLEOTIDE SEQUENCE</scope>
</reference>
<feature type="chain" id="PRO_5040135183" description="Peptidase S1 domain-containing protein" evidence="3">
    <location>
        <begin position="21"/>
        <end position="192"/>
    </location>
</feature>
<dbReference type="SMART" id="SM00020">
    <property type="entry name" value="Tryp_SPc"/>
    <property type="match status" value="1"/>
</dbReference>
<evidence type="ECO:0000256" key="1">
    <source>
        <dbReference type="ARBA" id="ARBA00023157"/>
    </source>
</evidence>
<dbReference type="PANTHER" id="PTHR24252">
    <property type="entry name" value="ACROSIN-RELATED"/>
    <property type="match status" value="1"/>
</dbReference>
<dbReference type="PANTHER" id="PTHR24252:SF7">
    <property type="entry name" value="HYALIN"/>
    <property type="match status" value="1"/>
</dbReference>
<proteinExistence type="predicted"/>
<keyword evidence="6" id="KW-1185">Reference proteome</keyword>
<evidence type="ECO:0000256" key="3">
    <source>
        <dbReference type="SAM" id="SignalP"/>
    </source>
</evidence>
<dbReference type="InterPro" id="IPR018114">
    <property type="entry name" value="TRYPSIN_HIS"/>
</dbReference>
<gene>
    <name evidence="5" type="ORF">NEZAVI_LOCUS1158</name>
</gene>
<keyword evidence="1" id="KW-1015">Disulfide bond</keyword>
<dbReference type="Proteomes" id="UP001152798">
    <property type="component" value="Chromosome 1"/>
</dbReference>
<sequence length="192" mass="21478">MILLVYQLFFILTNTLFCKAVRNKSSIIPNLRIVGGHTVNIINAPFIASLQRRRGRFALHICGAVIITKTYLLTAAHCITDLGRINDEIQLCTLEEKGRKDACQGDSGGPLSCYGVIWGLVSWGEGCARPGNPGIFARTDVAKKWLEEVVFQMSLNSDSSMRTNVIFWKQKNIIILILNACFILRITEYLSK</sequence>
<evidence type="ECO:0000259" key="4">
    <source>
        <dbReference type="PROSITE" id="PS50240"/>
    </source>
</evidence>
<keyword evidence="2" id="KW-0720">Serine protease</keyword>
<dbReference type="OrthoDB" id="6620994at2759"/>
<dbReference type="PROSITE" id="PS50240">
    <property type="entry name" value="TRYPSIN_DOM"/>
    <property type="match status" value="1"/>
</dbReference>
<feature type="domain" description="Peptidase S1" evidence="4">
    <location>
        <begin position="72"/>
        <end position="151"/>
    </location>
</feature>
<dbReference type="InterPro" id="IPR043504">
    <property type="entry name" value="Peptidase_S1_PA_chymotrypsin"/>
</dbReference>
<dbReference type="GO" id="GO:0006508">
    <property type="term" value="P:proteolysis"/>
    <property type="evidence" value="ECO:0007669"/>
    <property type="project" value="UniProtKB-KW"/>
</dbReference>
<evidence type="ECO:0000313" key="6">
    <source>
        <dbReference type="Proteomes" id="UP001152798"/>
    </source>
</evidence>
<keyword evidence="2" id="KW-0378">Hydrolase</keyword>
<feature type="signal peptide" evidence="3">
    <location>
        <begin position="1"/>
        <end position="20"/>
    </location>
</feature>
<keyword evidence="2" id="KW-0645">Protease</keyword>
<accession>A0A9P0E4T7</accession>
<dbReference type="InterPro" id="IPR001254">
    <property type="entry name" value="Trypsin_dom"/>
</dbReference>
<dbReference type="GO" id="GO:0004252">
    <property type="term" value="F:serine-type endopeptidase activity"/>
    <property type="evidence" value="ECO:0007669"/>
    <property type="project" value="InterPro"/>
</dbReference>
<dbReference type="Gene3D" id="2.40.10.10">
    <property type="entry name" value="Trypsin-like serine proteases"/>
    <property type="match status" value="2"/>
</dbReference>